<evidence type="ECO:0000256" key="8">
    <source>
        <dbReference type="ARBA" id="ARBA00023136"/>
    </source>
</evidence>
<evidence type="ECO:0000259" key="13">
    <source>
        <dbReference type="Pfam" id="PF02096"/>
    </source>
</evidence>
<dbReference type="GO" id="GO:0015031">
    <property type="term" value="P:protein transport"/>
    <property type="evidence" value="ECO:0007669"/>
    <property type="project" value="UniProtKB-KW"/>
</dbReference>
<sequence>MSTNNLLTLFKKVSLSFIIIFTVFTLSGCAMNLDPIDSQATGIFDHYFIYPFSLLIKMVANWFHGHYGVAIILITIVIRFILMPFFIKQSVNSQESQRKIKLMKPEMDDIQAKYKGKSNQKDQLQLQKELGELYRKYDFHPFKMMTGCLPLLLQMPFLIGFYYAIRRTPEIAEQSFLWFNLGETDILFVLIAMAIYFVQARVGLIGLEEAQRKQMMLFSYMSPIMIGIISFTLPAALPLYWAVSGLFVIIQTLIIKKIVLQRKQNELVI</sequence>
<dbReference type="NCBIfam" id="TIGR03592">
    <property type="entry name" value="yidC_oxa1_cterm"/>
    <property type="match status" value="1"/>
</dbReference>
<dbReference type="PRINTS" id="PR00701">
    <property type="entry name" value="60KDINNERMP"/>
</dbReference>
<dbReference type="PANTHER" id="PTHR12428:SF65">
    <property type="entry name" value="CYTOCHROME C OXIDASE ASSEMBLY PROTEIN COX18, MITOCHONDRIAL"/>
    <property type="match status" value="1"/>
</dbReference>
<feature type="transmembrane region" description="Helical" evidence="12">
    <location>
        <begin position="216"/>
        <end position="233"/>
    </location>
</feature>
<evidence type="ECO:0000256" key="9">
    <source>
        <dbReference type="ARBA" id="ARBA00023139"/>
    </source>
</evidence>
<comment type="subcellular location">
    <subcellularLocation>
        <location evidence="1 12">Cell membrane</location>
        <topology evidence="1 12">Multi-pass membrane protein</topology>
    </subcellularLocation>
</comment>
<evidence type="ECO:0000256" key="2">
    <source>
        <dbReference type="ARBA" id="ARBA00022448"/>
    </source>
</evidence>
<dbReference type="InterPro" id="IPR001708">
    <property type="entry name" value="YidC/ALB3/OXA1/COX18"/>
</dbReference>
<dbReference type="HAMAP" id="MF_01811">
    <property type="entry name" value="YidC_type2"/>
    <property type="match status" value="1"/>
</dbReference>
<keyword evidence="6 12" id="KW-0653">Protein transport</keyword>
<feature type="transmembrane region" description="Helical" evidence="12">
    <location>
        <begin position="239"/>
        <end position="255"/>
    </location>
</feature>
<comment type="function">
    <text evidence="12">Required for the insertion and/or proper folding and/or complex formation of integral membrane proteins into the membrane. Involved in integration of membrane proteins that insert both dependently and independently of the Sec translocase complex, as well as at least some lipoproteins.</text>
</comment>
<evidence type="ECO:0000256" key="5">
    <source>
        <dbReference type="ARBA" id="ARBA00022729"/>
    </source>
</evidence>
<evidence type="ECO:0000313" key="15">
    <source>
        <dbReference type="Proteomes" id="UP000823937"/>
    </source>
</evidence>
<dbReference type="EMBL" id="DXHX01000009">
    <property type="protein sequence ID" value="HIV73527.1"/>
    <property type="molecule type" value="Genomic_DNA"/>
</dbReference>
<feature type="transmembrane region" description="Helical" evidence="12">
    <location>
        <begin position="144"/>
        <end position="165"/>
    </location>
</feature>
<keyword evidence="3 12" id="KW-1003">Cell membrane</keyword>
<dbReference type="GO" id="GO:0005886">
    <property type="term" value="C:plasma membrane"/>
    <property type="evidence" value="ECO:0007669"/>
    <property type="project" value="UniProtKB-SubCell"/>
</dbReference>
<keyword evidence="5 12" id="KW-0732">Signal</keyword>
<dbReference type="InterPro" id="IPR023060">
    <property type="entry name" value="YidC/YidC1/YidC2_Firmicutes"/>
</dbReference>
<reference evidence="14" key="2">
    <citation type="submission" date="2021-04" db="EMBL/GenBank/DDBJ databases">
        <authorList>
            <person name="Gilroy R."/>
        </authorList>
    </citation>
    <scope>NUCLEOTIDE SEQUENCE</scope>
    <source>
        <strain evidence="14">CHK169-2315</strain>
    </source>
</reference>
<evidence type="ECO:0000256" key="10">
    <source>
        <dbReference type="ARBA" id="ARBA00023186"/>
    </source>
</evidence>
<evidence type="ECO:0000256" key="6">
    <source>
        <dbReference type="ARBA" id="ARBA00022927"/>
    </source>
</evidence>
<feature type="transmembrane region" description="Helical" evidence="12">
    <location>
        <begin position="185"/>
        <end position="204"/>
    </location>
</feature>
<dbReference type="GO" id="GO:0051205">
    <property type="term" value="P:protein insertion into membrane"/>
    <property type="evidence" value="ECO:0007669"/>
    <property type="project" value="TreeGrafter"/>
</dbReference>
<feature type="domain" description="Membrane insertase YidC/Oxa/ALB C-terminal" evidence="13">
    <location>
        <begin position="67"/>
        <end position="257"/>
    </location>
</feature>
<comment type="similarity">
    <text evidence="12">Belongs to the OXA1/ALB3/YidC family. Type 2 subfamily.</text>
</comment>
<dbReference type="Pfam" id="PF02096">
    <property type="entry name" value="60KD_IMP"/>
    <property type="match status" value="1"/>
</dbReference>
<dbReference type="InterPro" id="IPR047196">
    <property type="entry name" value="YidC_ALB_C"/>
</dbReference>
<dbReference type="PANTHER" id="PTHR12428">
    <property type="entry name" value="OXA1"/>
    <property type="match status" value="1"/>
</dbReference>
<evidence type="ECO:0000256" key="12">
    <source>
        <dbReference type="HAMAP-Rule" id="MF_01811"/>
    </source>
</evidence>
<dbReference type="InterPro" id="IPR028055">
    <property type="entry name" value="YidC/Oxa/ALB_C"/>
</dbReference>
<evidence type="ECO:0000256" key="1">
    <source>
        <dbReference type="ARBA" id="ARBA00004651"/>
    </source>
</evidence>
<keyword evidence="2 12" id="KW-0813">Transport</keyword>
<keyword evidence="10 12" id="KW-0143">Chaperone</keyword>
<keyword evidence="8 12" id="KW-0472">Membrane</keyword>
<reference evidence="14" key="1">
    <citation type="journal article" date="2021" name="PeerJ">
        <title>Extensive microbial diversity within the chicken gut microbiome revealed by metagenomics and culture.</title>
        <authorList>
            <person name="Gilroy R."/>
            <person name="Ravi A."/>
            <person name="Getino M."/>
            <person name="Pursley I."/>
            <person name="Horton D.L."/>
            <person name="Alikhan N.F."/>
            <person name="Baker D."/>
            <person name="Gharbi K."/>
            <person name="Hall N."/>
            <person name="Watson M."/>
            <person name="Adriaenssens E.M."/>
            <person name="Foster-Nyarko E."/>
            <person name="Jarju S."/>
            <person name="Secka A."/>
            <person name="Antonio M."/>
            <person name="Oren A."/>
            <person name="Chaudhuri R.R."/>
            <person name="La Ragione R."/>
            <person name="Hildebrand F."/>
            <person name="Pallen M.J."/>
        </authorList>
    </citation>
    <scope>NUCLEOTIDE SEQUENCE</scope>
    <source>
        <strain evidence="14">CHK169-2315</strain>
    </source>
</reference>
<keyword evidence="7 12" id="KW-1133">Transmembrane helix</keyword>
<evidence type="ECO:0000256" key="11">
    <source>
        <dbReference type="ARBA" id="ARBA00023288"/>
    </source>
</evidence>
<organism evidence="14 15">
    <name type="scientific">Candidatus Pseudogracilibacillus intestinigallinarum</name>
    <dbReference type="NCBI Taxonomy" id="2838742"/>
    <lineage>
        <taxon>Bacteria</taxon>
        <taxon>Bacillati</taxon>
        <taxon>Bacillota</taxon>
        <taxon>Bacilli</taxon>
        <taxon>Bacillales</taxon>
        <taxon>Bacillaceae</taxon>
        <taxon>Pseudogracilibacillus</taxon>
    </lineage>
</organism>
<dbReference type="AlphaFoldDB" id="A0A9D1TJP1"/>
<feature type="transmembrane region" description="Helical" evidence="12">
    <location>
        <begin position="13"/>
        <end position="33"/>
    </location>
</feature>
<feature type="transmembrane region" description="Helical" evidence="12">
    <location>
        <begin position="69"/>
        <end position="87"/>
    </location>
</feature>
<evidence type="ECO:0000256" key="7">
    <source>
        <dbReference type="ARBA" id="ARBA00022989"/>
    </source>
</evidence>
<evidence type="ECO:0000256" key="3">
    <source>
        <dbReference type="ARBA" id="ARBA00022475"/>
    </source>
</evidence>
<dbReference type="Proteomes" id="UP000823937">
    <property type="component" value="Unassembled WGS sequence"/>
</dbReference>
<evidence type="ECO:0000256" key="4">
    <source>
        <dbReference type="ARBA" id="ARBA00022692"/>
    </source>
</evidence>
<proteinExistence type="inferred from homology"/>
<keyword evidence="4 12" id="KW-0812">Transmembrane</keyword>
<dbReference type="GO" id="GO:0032977">
    <property type="term" value="F:membrane insertase activity"/>
    <property type="evidence" value="ECO:0007669"/>
    <property type="project" value="InterPro"/>
</dbReference>
<keyword evidence="9" id="KW-0564">Palmitate</keyword>
<accession>A0A9D1TJP1</accession>
<dbReference type="CDD" id="cd20070">
    <property type="entry name" value="5TM_YidC_Alb3"/>
    <property type="match status" value="1"/>
</dbReference>
<gene>
    <name evidence="12 14" type="primary">yidC</name>
    <name evidence="14" type="ORF">H9895_00420</name>
</gene>
<protein>
    <recommendedName>
        <fullName evidence="12">Membrane protein insertase YidC</fullName>
    </recommendedName>
    <alternativeName>
        <fullName evidence="12">Foldase YidC</fullName>
    </alternativeName>
    <alternativeName>
        <fullName evidence="12">Membrane integrase YidC</fullName>
    </alternativeName>
    <alternativeName>
        <fullName evidence="12">Membrane protein YidC</fullName>
    </alternativeName>
</protein>
<name>A0A9D1TJP1_9BACI</name>
<keyword evidence="11" id="KW-0449">Lipoprotein</keyword>
<comment type="caution">
    <text evidence="14">The sequence shown here is derived from an EMBL/GenBank/DDBJ whole genome shotgun (WGS) entry which is preliminary data.</text>
</comment>
<evidence type="ECO:0000313" key="14">
    <source>
        <dbReference type="EMBL" id="HIV73527.1"/>
    </source>
</evidence>